<gene>
    <name evidence="1" type="ORF">Gxy13693_020_016</name>
</gene>
<proteinExistence type="predicted"/>
<accession>A0A0D6Q7M6</accession>
<protein>
    <submittedName>
        <fullName evidence="1">Uncharacterized protein</fullName>
    </submittedName>
</protein>
<evidence type="ECO:0000313" key="2">
    <source>
        <dbReference type="Proteomes" id="UP000032683"/>
    </source>
</evidence>
<dbReference type="EMBL" id="BANJ01000020">
    <property type="protein sequence ID" value="GAN99323.1"/>
    <property type="molecule type" value="Genomic_DNA"/>
</dbReference>
<sequence>MRTATPLPPDPDAEKMDLISGAHHAAISPMDACTGGGVQKKGHYRQETAIGCTRPDVGGPVRNCPVTCA</sequence>
<comment type="caution">
    <text evidence="1">The sequence shown here is derived from an EMBL/GenBank/DDBJ whole genome shotgun (WGS) entry which is preliminary data.</text>
</comment>
<evidence type="ECO:0000313" key="1">
    <source>
        <dbReference type="EMBL" id="GAN99323.1"/>
    </source>
</evidence>
<reference evidence="1 2" key="1">
    <citation type="submission" date="2012-11" db="EMBL/GenBank/DDBJ databases">
        <title>Whole genome sequence of Gluconacetobacter xylinus NBRC 13693.</title>
        <authorList>
            <person name="Azuma Y."/>
            <person name="Higashiura N."/>
            <person name="Hirakawa H."/>
            <person name="Matsushita K."/>
        </authorList>
    </citation>
    <scope>NUCLEOTIDE SEQUENCE [LARGE SCALE GENOMIC DNA]</scope>
    <source>
        <strain evidence="1 2">NBRC 13693</strain>
    </source>
</reference>
<organism evidence="1 2">
    <name type="scientific">Komagataeibacter xylinus NBRC 13693</name>
    <dbReference type="NCBI Taxonomy" id="1234668"/>
    <lineage>
        <taxon>Bacteria</taxon>
        <taxon>Pseudomonadati</taxon>
        <taxon>Pseudomonadota</taxon>
        <taxon>Alphaproteobacteria</taxon>
        <taxon>Acetobacterales</taxon>
        <taxon>Acetobacteraceae</taxon>
        <taxon>Komagataeibacter</taxon>
    </lineage>
</organism>
<dbReference type="Proteomes" id="UP000032683">
    <property type="component" value="Unassembled WGS sequence"/>
</dbReference>
<name>A0A0D6Q7M6_KOMXY</name>
<dbReference type="AlphaFoldDB" id="A0A0D6Q7M6"/>